<dbReference type="Pfam" id="PF07596">
    <property type="entry name" value="SBP_bac_10"/>
    <property type="match status" value="1"/>
</dbReference>
<sequence length="356" mass="38002">MSLSRAARRGGFTLIELLVVIAIIAVLIALLLPAVQSAREAARRSQCVNNLKQIGLGLHNYHSANNAFPMGGTKSPMSPDMTYGTWSNWSVQGQLLPFVEQTPVYNAANFMISVDPDWNDLPRVNRTVRDTVINAFLCPSDTNNLKPGLNNYFASMGTTSRNWEGDCGWSNAPCKPQGVTGFFGLFISYGLADVPDGSANTILFAEKLTGKANGGSSYRGNGVTGANLTQAIYDASSNVAGTMSDLQACATAFNANNNISDQAGRYWAFGATGYTLFNTIQTPNDNQYKFGSCRWGCGGCGIDASNYIDASSAHSGGVNVLLGDGSVRFVKDSVNRATWWGLGTRDNGEVISSDAF</sequence>
<comment type="caution">
    <text evidence="2">The sequence shown here is derived from an EMBL/GenBank/DDBJ whole genome shotgun (WGS) entry which is preliminary data.</text>
</comment>
<dbReference type="NCBIfam" id="TIGR02532">
    <property type="entry name" value="IV_pilin_GFxxxE"/>
    <property type="match status" value="1"/>
</dbReference>
<gene>
    <name evidence="2" type="ORF">PZE19_08810</name>
</gene>
<evidence type="ECO:0000313" key="3">
    <source>
        <dbReference type="Proteomes" id="UP001216907"/>
    </source>
</evidence>
<accession>A0ABT6F8F6</accession>
<dbReference type="Pfam" id="PF07963">
    <property type="entry name" value="N_methyl"/>
    <property type="match status" value="1"/>
</dbReference>
<evidence type="ECO:0000259" key="1">
    <source>
        <dbReference type="Pfam" id="PF07596"/>
    </source>
</evidence>
<dbReference type="InterPro" id="IPR045584">
    <property type="entry name" value="Pilin-like"/>
</dbReference>
<dbReference type="NCBIfam" id="TIGR04294">
    <property type="entry name" value="pre_pil_HX9DG"/>
    <property type="match status" value="1"/>
</dbReference>
<dbReference type="Gene3D" id="3.30.700.10">
    <property type="entry name" value="Glycoprotein, Type 4 Pilin"/>
    <property type="match status" value="1"/>
</dbReference>
<protein>
    <submittedName>
        <fullName evidence="2">DUF1559 domain-containing protein</fullName>
    </submittedName>
</protein>
<evidence type="ECO:0000313" key="2">
    <source>
        <dbReference type="EMBL" id="MDG3003870.1"/>
    </source>
</evidence>
<dbReference type="Proteomes" id="UP001216907">
    <property type="component" value="Unassembled WGS sequence"/>
</dbReference>
<name>A0ABT6F8F6_9BACT</name>
<dbReference type="PANTHER" id="PTHR30093:SF2">
    <property type="entry name" value="TYPE II SECRETION SYSTEM PROTEIN H"/>
    <property type="match status" value="1"/>
</dbReference>
<dbReference type="PROSITE" id="PS00409">
    <property type="entry name" value="PROKAR_NTER_METHYL"/>
    <property type="match status" value="1"/>
</dbReference>
<feature type="domain" description="DUF1559" evidence="1">
    <location>
        <begin position="36"/>
        <end position="336"/>
    </location>
</feature>
<dbReference type="EMBL" id="JARRAG010000001">
    <property type="protein sequence ID" value="MDG3003870.1"/>
    <property type="molecule type" value="Genomic_DNA"/>
</dbReference>
<dbReference type="InterPro" id="IPR012902">
    <property type="entry name" value="N_methyl_site"/>
</dbReference>
<dbReference type="InterPro" id="IPR011453">
    <property type="entry name" value="DUF1559"/>
</dbReference>
<dbReference type="RefSeq" id="WP_277860215.1">
    <property type="nucleotide sequence ID" value="NZ_JARRAG010000001.1"/>
</dbReference>
<dbReference type="SUPFAM" id="SSF54523">
    <property type="entry name" value="Pili subunits"/>
    <property type="match status" value="1"/>
</dbReference>
<reference evidence="2 3" key="1">
    <citation type="submission" date="2023-03" db="EMBL/GenBank/DDBJ databases">
        <title>Paludisphaera mucosa sp. nov. a novel planctomycete from northern fen.</title>
        <authorList>
            <person name="Ivanova A."/>
        </authorList>
    </citation>
    <scope>NUCLEOTIDE SEQUENCE [LARGE SCALE GENOMIC DNA]</scope>
    <source>
        <strain evidence="2 3">Pla2</strain>
    </source>
</reference>
<dbReference type="InterPro" id="IPR027558">
    <property type="entry name" value="Pre_pil_HX9DG_C"/>
</dbReference>
<proteinExistence type="predicted"/>
<organism evidence="2 3">
    <name type="scientific">Paludisphaera mucosa</name>
    <dbReference type="NCBI Taxonomy" id="3030827"/>
    <lineage>
        <taxon>Bacteria</taxon>
        <taxon>Pseudomonadati</taxon>
        <taxon>Planctomycetota</taxon>
        <taxon>Planctomycetia</taxon>
        <taxon>Isosphaerales</taxon>
        <taxon>Isosphaeraceae</taxon>
        <taxon>Paludisphaera</taxon>
    </lineage>
</organism>
<dbReference type="PANTHER" id="PTHR30093">
    <property type="entry name" value="GENERAL SECRETION PATHWAY PROTEIN G"/>
    <property type="match status" value="1"/>
</dbReference>
<keyword evidence="3" id="KW-1185">Reference proteome</keyword>